<feature type="compositionally biased region" description="Basic residues" evidence="1">
    <location>
        <begin position="1"/>
        <end position="15"/>
    </location>
</feature>
<feature type="compositionally biased region" description="Basic and acidic residues" evidence="1">
    <location>
        <begin position="24"/>
        <end position="34"/>
    </location>
</feature>
<proteinExistence type="predicted"/>
<feature type="region of interest" description="Disordered" evidence="1">
    <location>
        <begin position="1"/>
        <end position="106"/>
    </location>
</feature>
<name>A0ABV7VVK3_9GAMM</name>
<dbReference type="RefSeq" id="WP_376865922.1">
    <property type="nucleotide sequence ID" value="NZ_JBHRYB010000005.1"/>
</dbReference>
<protein>
    <submittedName>
        <fullName evidence="2">Uncharacterized protein</fullName>
    </submittedName>
</protein>
<dbReference type="EMBL" id="JBHRYB010000005">
    <property type="protein sequence ID" value="MFC3680083.1"/>
    <property type="molecule type" value="Genomic_DNA"/>
</dbReference>
<evidence type="ECO:0000313" key="2">
    <source>
        <dbReference type="EMBL" id="MFC3680083.1"/>
    </source>
</evidence>
<sequence length="106" mass="12135">MTRKKKSRSLSRIHNVKTGSISKFKKDAGSDRQTGKRVKKRTPSAYEKFLAENPEAKEQALQEQQKAAADNKRQATAKQEKPAEKKPEREKGLLDQLDSKDFDDIY</sequence>
<feature type="compositionally biased region" description="Basic and acidic residues" evidence="1">
    <location>
        <begin position="69"/>
        <end position="106"/>
    </location>
</feature>
<dbReference type="Proteomes" id="UP001595722">
    <property type="component" value="Unassembled WGS sequence"/>
</dbReference>
<keyword evidence="3" id="KW-1185">Reference proteome</keyword>
<comment type="caution">
    <text evidence="2">The sequence shown here is derived from an EMBL/GenBank/DDBJ whole genome shotgun (WGS) entry which is preliminary data.</text>
</comment>
<organism evidence="2 3">
    <name type="scientific">Bacterioplanoides pacificum</name>
    <dbReference type="NCBI Taxonomy" id="1171596"/>
    <lineage>
        <taxon>Bacteria</taxon>
        <taxon>Pseudomonadati</taxon>
        <taxon>Pseudomonadota</taxon>
        <taxon>Gammaproteobacteria</taxon>
        <taxon>Oceanospirillales</taxon>
        <taxon>Oceanospirillaceae</taxon>
        <taxon>Bacterioplanoides</taxon>
    </lineage>
</organism>
<gene>
    <name evidence="2" type="ORF">ACFOMG_08155</name>
</gene>
<evidence type="ECO:0000313" key="3">
    <source>
        <dbReference type="Proteomes" id="UP001595722"/>
    </source>
</evidence>
<evidence type="ECO:0000256" key="1">
    <source>
        <dbReference type="SAM" id="MobiDB-lite"/>
    </source>
</evidence>
<reference evidence="3" key="1">
    <citation type="journal article" date="2019" name="Int. J. Syst. Evol. Microbiol.">
        <title>The Global Catalogue of Microorganisms (GCM) 10K type strain sequencing project: providing services to taxonomists for standard genome sequencing and annotation.</title>
        <authorList>
            <consortium name="The Broad Institute Genomics Platform"/>
            <consortium name="The Broad Institute Genome Sequencing Center for Infectious Disease"/>
            <person name="Wu L."/>
            <person name="Ma J."/>
        </authorList>
    </citation>
    <scope>NUCLEOTIDE SEQUENCE [LARGE SCALE GENOMIC DNA]</scope>
    <source>
        <strain evidence="3">KCTC 42424</strain>
    </source>
</reference>
<accession>A0ABV7VVK3</accession>